<dbReference type="Pfam" id="PF02592">
    <property type="entry name" value="Vut_1"/>
    <property type="match status" value="1"/>
</dbReference>
<keyword evidence="1" id="KW-0812">Transmembrane</keyword>
<feature type="compositionally biased region" description="Basic residues" evidence="2">
    <location>
        <begin position="1"/>
        <end position="11"/>
    </location>
</feature>
<keyword evidence="1" id="KW-1003">Cell membrane</keyword>
<comment type="function">
    <text evidence="1">Involved in the import of queuosine (Q) precursors, required for Q precursor salvage.</text>
</comment>
<dbReference type="AlphaFoldDB" id="A0A7H0H8X1"/>
<evidence type="ECO:0000256" key="2">
    <source>
        <dbReference type="SAM" id="MobiDB-lite"/>
    </source>
</evidence>
<feature type="transmembrane region" description="Helical" evidence="1">
    <location>
        <begin position="196"/>
        <end position="224"/>
    </location>
</feature>
<comment type="subcellular location">
    <subcellularLocation>
        <location evidence="1">Cell membrane</location>
        <topology evidence="1">Multi-pass membrane protein</topology>
    </subcellularLocation>
</comment>
<name>A0A7H0H8X1_9ACTN</name>
<dbReference type="NCBIfam" id="TIGR00697">
    <property type="entry name" value="queuosine precursor transporter"/>
    <property type="match status" value="1"/>
</dbReference>
<accession>A0A7H0H8X1</accession>
<dbReference type="PANTHER" id="PTHR34300:SF2">
    <property type="entry name" value="QUEUOSINE PRECURSOR TRANSPORTER-RELATED"/>
    <property type="match status" value="1"/>
</dbReference>
<feature type="transmembrane region" description="Helical" evidence="1">
    <location>
        <begin position="164"/>
        <end position="184"/>
    </location>
</feature>
<feature type="transmembrane region" description="Helical" evidence="1">
    <location>
        <begin position="121"/>
        <end position="144"/>
    </location>
</feature>
<dbReference type="EMBL" id="CP060789">
    <property type="protein sequence ID" value="QNP56987.1"/>
    <property type="molecule type" value="Genomic_DNA"/>
</dbReference>
<dbReference type="GO" id="GO:0005886">
    <property type="term" value="C:plasma membrane"/>
    <property type="evidence" value="ECO:0007669"/>
    <property type="project" value="UniProtKB-SubCell"/>
</dbReference>
<feature type="transmembrane region" description="Helical" evidence="1">
    <location>
        <begin position="87"/>
        <end position="109"/>
    </location>
</feature>
<protein>
    <recommendedName>
        <fullName evidence="1">Probable queuosine precursor transporter</fullName>
        <shortName evidence="1">Q precursor transporter</shortName>
    </recommendedName>
</protein>
<keyword evidence="1" id="KW-0472">Membrane</keyword>
<reference evidence="3 4" key="1">
    <citation type="submission" date="2020-08" db="EMBL/GenBank/DDBJ databases">
        <title>Genome sequence of Tessaracoccus defluvii JCM 17540T.</title>
        <authorList>
            <person name="Hyun D.-W."/>
            <person name="Bae J.-W."/>
        </authorList>
    </citation>
    <scope>NUCLEOTIDE SEQUENCE [LARGE SCALE GENOMIC DNA]</scope>
    <source>
        <strain evidence="3 4">JCM 17540</strain>
    </source>
</reference>
<dbReference type="HAMAP" id="MF_02088">
    <property type="entry name" value="Q_prec_transport"/>
    <property type="match status" value="1"/>
</dbReference>
<dbReference type="PANTHER" id="PTHR34300">
    <property type="entry name" value="QUEUOSINE PRECURSOR TRANSPORTER-RELATED"/>
    <property type="match status" value="1"/>
</dbReference>
<organism evidence="3 4">
    <name type="scientific">Tessaracoccus defluvii</name>
    <dbReference type="NCBI Taxonomy" id="1285901"/>
    <lineage>
        <taxon>Bacteria</taxon>
        <taxon>Bacillati</taxon>
        <taxon>Actinomycetota</taxon>
        <taxon>Actinomycetes</taxon>
        <taxon>Propionibacteriales</taxon>
        <taxon>Propionibacteriaceae</taxon>
        <taxon>Tessaracoccus</taxon>
    </lineage>
</organism>
<feature type="region of interest" description="Disordered" evidence="2">
    <location>
        <begin position="1"/>
        <end position="41"/>
    </location>
</feature>
<comment type="similarity">
    <text evidence="1">Belongs to the vitamin uptake transporter (VUT/ECF) (TC 2.A.88) family. Q precursor transporter subfamily.</text>
</comment>
<dbReference type="InterPro" id="IPR003744">
    <property type="entry name" value="YhhQ"/>
</dbReference>
<keyword evidence="1" id="KW-0813">Transport</keyword>
<evidence type="ECO:0000313" key="4">
    <source>
        <dbReference type="Proteomes" id="UP000516117"/>
    </source>
</evidence>
<feature type="transmembrane region" description="Helical" evidence="1">
    <location>
        <begin position="54"/>
        <end position="75"/>
    </location>
</feature>
<dbReference type="GO" id="GO:0022857">
    <property type="term" value="F:transmembrane transporter activity"/>
    <property type="evidence" value="ECO:0007669"/>
    <property type="project" value="UniProtKB-UniRule"/>
</dbReference>
<proteinExistence type="inferred from homology"/>
<keyword evidence="1" id="KW-1133">Transmembrane helix</keyword>
<sequence>MTRSCHPRARTSRTSATSPDSRGESYAAPVPAVDETIDPTSPGLAPRPRGVYDLVLALFCSLLLISNIAAVKLIQFGGDVSLGGFQVLPLVLDGGALLFPLTYVLGDVLAEVYGLRGARRAIVLGGVVSVIASATFVLVGALPSATDWGNQEAFTAVLGFVPRIVLASLLAYAVGQLLNAWVLVRLKRRTREGSLWARLLGSTIVGELADTVIFCLVAFAGIISAPAMLNYIVVGYLWKVAVEAALLPVTYRVIALVKRHEPSYRAA</sequence>
<dbReference type="Proteomes" id="UP000516117">
    <property type="component" value="Chromosome"/>
</dbReference>
<evidence type="ECO:0000313" key="3">
    <source>
        <dbReference type="EMBL" id="QNP56987.1"/>
    </source>
</evidence>
<evidence type="ECO:0000256" key="1">
    <source>
        <dbReference type="HAMAP-Rule" id="MF_02088"/>
    </source>
</evidence>
<gene>
    <name evidence="3" type="ORF">H9L22_06610</name>
</gene>
<keyword evidence="4" id="KW-1185">Reference proteome</keyword>
<dbReference type="KEGG" id="tdf:H9L22_06610"/>